<sequence>MEIVRRWCGFFNGFDVSADGSKGGLSLGWKGNNLVNLQSFSKNHIDVGIKEEENSRWRFTGFYGAPEVRNKSMTWELLRRLRRDNSLPWLVGGDFNEILFAHEK</sequence>
<proteinExistence type="predicted"/>
<accession>A0A8J5YVD5</accession>
<keyword evidence="2" id="KW-1185">Reference proteome</keyword>
<dbReference type="Proteomes" id="UP000701853">
    <property type="component" value="Chromosome 7"/>
</dbReference>
<dbReference type="EMBL" id="JAHUZN010000007">
    <property type="protein sequence ID" value="KAG8489752.1"/>
    <property type="molecule type" value="Genomic_DNA"/>
</dbReference>
<comment type="caution">
    <text evidence="1">The sequence shown here is derived from an EMBL/GenBank/DDBJ whole genome shotgun (WGS) entry which is preliminary data.</text>
</comment>
<gene>
    <name evidence="1" type="ORF">CXB51_017987</name>
</gene>
<evidence type="ECO:0000313" key="2">
    <source>
        <dbReference type="Proteomes" id="UP000701853"/>
    </source>
</evidence>
<dbReference type="AlphaFoldDB" id="A0A8J5YVD5"/>
<dbReference type="PANTHER" id="PTHR35218:SF9">
    <property type="entry name" value="ENDONUCLEASE_EXONUCLEASE_PHOSPHATASE DOMAIN-CONTAINING PROTEIN"/>
    <property type="match status" value="1"/>
</dbReference>
<name>A0A8J5YVD5_9ROSI</name>
<evidence type="ECO:0000313" key="1">
    <source>
        <dbReference type="EMBL" id="KAG8489752.1"/>
    </source>
</evidence>
<protein>
    <recommendedName>
        <fullName evidence="3">Endonuclease/exonuclease/phosphatase domain-containing protein</fullName>
    </recommendedName>
</protein>
<dbReference type="PANTHER" id="PTHR35218">
    <property type="entry name" value="RNASE H DOMAIN-CONTAINING PROTEIN"/>
    <property type="match status" value="1"/>
</dbReference>
<organism evidence="1 2">
    <name type="scientific">Gossypium anomalum</name>
    <dbReference type="NCBI Taxonomy" id="47600"/>
    <lineage>
        <taxon>Eukaryota</taxon>
        <taxon>Viridiplantae</taxon>
        <taxon>Streptophyta</taxon>
        <taxon>Embryophyta</taxon>
        <taxon>Tracheophyta</taxon>
        <taxon>Spermatophyta</taxon>
        <taxon>Magnoliopsida</taxon>
        <taxon>eudicotyledons</taxon>
        <taxon>Gunneridae</taxon>
        <taxon>Pentapetalae</taxon>
        <taxon>rosids</taxon>
        <taxon>malvids</taxon>
        <taxon>Malvales</taxon>
        <taxon>Malvaceae</taxon>
        <taxon>Malvoideae</taxon>
        <taxon>Gossypium</taxon>
    </lineage>
</organism>
<evidence type="ECO:0008006" key="3">
    <source>
        <dbReference type="Google" id="ProtNLM"/>
    </source>
</evidence>
<reference evidence="1 2" key="1">
    <citation type="journal article" date="2021" name="bioRxiv">
        <title>The Gossypium anomalum genome as a resource for cotton improvement and evolutionary analysis of hybrid incompatibility.</title>
        <authorList>
            <person name="Grover C.E."/>
            <person name="Yuan D."/>
            <person name="Arick M.A."/>
            <person name="Miller E.R."/>
            <person name="Hu G."/>
            <person name="Peterson D.G."/>
            <person name="Wendel J.F."/>
            <person name="Udall J.A."/>
        </authorList>
    </citation>
    <scope>NUCLEOTIDE SEQUENCE [LARGE SCALE GENOMIC DNA]</scope>
    <source>
        <strain evidence="1">JFW-Udall</strain>
        <tissue evidence="1">Leaf</tissue>
    </source>
</reference>
<dbReference type="OrthoDB" id="1750221at2759"/>
<dbReference type="Gene3D" id="3.60.10.10">
    <property type="entry name" value="Endonuclease/exonuclease/phosphatase"/>
    <property type="match status" value="1"/>
</dbReference>
<dbReference type="SUPFAM" id="SSF56219">
    <property type="entry name" value="DNase I-like"/>
    <property type="match status" value="1"/>
</dbReference>
<dbReference type="InterPro" id="IPR036691">
    <property type="entry name" value="Endo/exonu/phosph_ase_sf"/>
</dbReference>